<evidence type="ECO:0000256" key="2">
    <source>
        <dbReference type="SAM" id="MobiDB-lite"/>
    </source>
</evidence>
<name>A0A7R8UWK1_HERIL</name>
<dbReference type="OrthoDB" id="6359943at2759"/>
<dbReference type="InterPro" id="IPR011333">
    <property type="entry name" value="SKP1/BTB/POZ_sf"/>
</dbReference>
<feature type="region of interest" description="Disordered" evidence="2">
    <location>
        <begin position="1"/>
        <end position="20"/>
    </location>
</feature>
<dbReference type="Gene3D" id="3.30.710.10">
    <property type="entry name" value="Potassium Channel Kv1.1, Chain A"/>
    <property type="match status" value="1"/>
</dbReference>
<organism evidence="4 5">
    <name type="scientific">Hermetia illucens</name>
    <name type="common">Black soldier fly</name>
    <dbReference type="NCBI Taxonomy" id="343691"/>
    <lineage>
        <taxon>Eukaryota</taxon>
        <taxon>Metazoa</taxon>
        <taxon>Ecdysozoa</taxon>
        <taxon>Arthropoda</taxon>
        <taxon>Hexapoda</taxon>
        <taxon>Insecta</taxon>
        <taxon>Pterygota</taxon>
        <taxon>Neoptera</taxon>
        <taxon>Endopterygota</taxon>
        <taxon>Diptera</taxon>
        <taxon>Brachycera</taxon>
        <taxon>Stratiomyomorpha</taxon>
        <taxon>Stratiomyidae</taxon>
        <taxon>Hermetiinae</taxon>
        <taxon>Hermetia</taxon>
    </lineage>
</organism>
<dbReference type="Pfam" id="PF00651">
    <property type="entry name" value="BTB"/>
    <property type="match status" value="1"/>
</dbReference>
<evidence type="ECO:0000256" key="1">
    <source>
        <dbReference type="ARBA" id="ARBA00022473"/>
    </source>
</evidence>
<evidence type="ECO:0000259" key="3">
    <source>
        <dbReference type="PROSITE" id="PS50097"/>
    </source>
</evidence>
<accession>A0A7R8UWK1</accession>
<dbReference type="AlphaFoldDB" id="A0A7R8UWK1"/>
<dbReference type="InParanoid" id="A0A7R8UWK1"/>
<evidence type="ECO:0000313" key="4">
    <source>
        <dbReference type="EMBL" id="CAD7088363.1"/>
    </source>
</evidence>
<dbReference type="PANTHER" id="PTHR23231">
    <property type="entry name" value="GERM CELL-LESS PROTEIN"/>
    <property type="match status" value="1"/>
</dbReference>
<dbReference type="CDD" id="cd18305">
    <property type="entry name" value="BTB_POZ_GCL"/>
    <property type="match status" value="1"/>
</dbReference>
<feature type="compositionally biased region" description="Polar residues" evidence="2">
    <location>
        <begin position="531"/>
        <end position="542"/>
    </location>
</feature>
<dbReference type="EMBL" id="LR899012">
    <property type="protein sequence ID" value="CAD7088363.1"/>
    <property type="molecule type" value="Genomic_DNA"/>
</dbReference>
<protein>
    <recommendedName>
        <fullName evidence="3">BTB domain-containing protein</fullName>
    </recommendedName>
</protein>
<evidence type="ECO:0000313" key="5">
    <source>
        <dbReference type="Proteomes" id="UP000594454"/>
    </source>
</evidence>
<dbReference type="FunCoup" id="A0A7R8UWK1">
    <property type="interactions" value="1500"/>
</dbReference>
<feature type="region of interest" description="Disordered" evidence="2">
    <location>
        <begin position="520"/>
        <end position="553"/>
    </location>
</feature>
<keyword evidence="5" id="KW-1185">Reference proteome</keyword>
<reference evidence="4 5" key="1">
    <citation type="submission" date="2020-11" db="EMBL/GenBank/DDBJ databases">
        <authorList>
            <person name="Wallbank WR R."/>
            <person name="Pardo Diaz C."/>
            <person name="Kozak K."/>
            <person name="Martin S."/>
            <person name="Jiggins C."/>
            <person name="Moest M."/>
            <person name="Warren A I."/>
            <person name="Generalovic N T."/>
            <person name="Byers J.R.P. K."/>
            <person name="Montejo-Kovacevich G."/>
            <person name="Yen C E."/>
        </authorList>
    </citation>
    <scope>NUCLEOTIDE SEQUENCE [LARGE SCALE GENOMIC DNA]</scope>
</reference>
<proteinExistence type="predicted"/>
<dbReference type="PANTHER" id="PTHR23231:SF17">
    <property type="entry name" value="BTB DOMAIN-CONTAINING PROTEIN"/>
    <property type="match status" value="1"/>
</dbReference>
<dbReference type="GO" id="GO:0007281">
    <property type="term" value="P:germ cell development"/>
    <property type="evidence" value="ECO:0007669"/>
    <property type="project" value="InterPro"/>
</dbReference>
<feature type="domain" description="BTB" evidence="3">
    <location>
        <begin position="101"/>
        <end position="171"/>
    </location>
</feature>
<dbReference type="InterPro" id="IPR043380">
    <property type="entry name" value="Gcl-like"/>
</dbReference>
<dbReference type="Proteomes" id="UP000594454">
    <property type="component" value="Chromosome 4"/>
</dbReference>
<dbReference type="SUPFAM" id="SSF54695">
    <property type="entry name" value="POZ domain"/>
    <property type="match status" value="1"/>
</dbReference>
<dbReference type="SMART" id="SM00225">
    <property type="entry name" value="BTB"/>
    <property type="match status" value="1"/>
</dbReference>
<feature type="compositionally biased region" description="Low complexity" evidence="2">
    <location>
        <begin position="543"/>
        <end position="553"/>
    </location>
</feature>
<dbReference type="PROSITE" id="PS50097">
    <property type="entry name" value="BTB"/>
    <property type="match status" value="1"/>
</dbReference>
<sequence>MEDSTSPDVNPVESGLGKHNLFPLGAEEMGKIVSKIKEPLRQATGSVAEIITGRKRKREEEEELNDESSALEKSLHVPKKKKLLTTTQYIFQALFKEQKNSDVAVMALGKVWHLHKVYLCQSPYFASMFNGSWREACENFVNIKILDPKITLESLETVFGCLYLDEIVIEPVGVVSVLATATLFQLDGIIERCTEVMTETTNAETAVAYYEAACQYGVQNVKKTAFNWLLANLVGYYIKRTKYLKQISEELMADLVASHDLYVMQTEFTLYTLLRTWLFLKFFPNYDPSEKQTGENEVTPQTYFAGRKNKTAFLNTLDGKQYEAPFRVLRIQHLLNHHIDLKLVLEDNIIPKEWLHNYLLSHWNAILKVDHTMENGPGEVDKQIFYQNCMRCGRLLQEQGYQKWRWTGFNFGLDLVLITHNRVLSIKRHHRIENERLLSLQTKRQFLIRATLASLNDQRQVTHSQTTDIKSLCLDKNEEVSLMLMDKELTYPLLVSVNLLVVSPDNITIEDFESASTKTSTTPISEIGANVDSSRTPTKNVGSSSRSSSNLPL</sequence>
<dbReference type="CDD" id="cd18495">
    <property type="entry name" value="BACK_GCL"/>
    <property type="match status" value="1"/>
</dbReference>
<dbReference type="InterPro" id="IPR000210">
    <property type="entry name" value="BTB/POZ_dom"/>
</dbReference>
<gene>
    <name evidence="4" type="ORF">HERILL_LOCUS10995</name>
</gene>
<keyword evidence="1" id="KW-0217">Developmental protein</keyword>